<accession>A0A8E7AZP9</accession>
<dbReference type="RefSeq" id="WP_214419245.1">
    <property type="nucleotide sequence ID" value="NZ_CP075546.1"/>
</dbReference>
<sequence>MDPAYLRLFEHILALADIHDDPLIDKTTGFRMDLDELMTEMPVEMDISVNSSGLVFLGSSPPMYYADTSIQPVYHLMKIVVVAEKNDSYGNAK</sequence>
<dbReference type="EMBL" id="CP075546">
    <property type="protein sequence ID" value="QVV88436.1"/>
    <property type="molecule type" value="Genomic_DNA"/>
</dbReference>
<keyword evidence="2" id="KW-1185">Reference proteome</keyword>
<organism evidence="1 2">
    <name type="scientific">Methanospirillum purgamenti</name>
    <dbReference type="NCBI Taxonomy" id="2834276"/>
    <lineage>
        <taxon>Archaea</taxon>
        <taxon>Methanobacteriati</taxon>
        <taxon>Methanobacteriota</taxon>
        <taxon>Stenosarchaea group</taxon>
        <taxon>Methanomicrobia</taxon>
        <taxon>Methanomicrobiales</taxon>
        <taxon>Methanospirillaceae</taxon>
        <taxon>Methanospirillum</taxon>
    </lineage>
</organism>
<reference evidence="1 2" key="1">
    <citation type="submission" date="2021-05" db="EMBL/GenBank/DDBJ databases">
        <title>A novel Methanospirillum isolate from a pyrite-forming mixed culture.</title>
        <authorList>
            <person name="Bunk B."/>
            <person name="Sproer C."/>
            <person name="Spring S."/>
            <person name="Pester M."/>
        </authorList>
    </citation>
    <scope>NUCLEOTIDE SEQUENCE [LARGE SCALE GENOMIC DNA]</scope>
    <source>
        <strain evidence="1 2">J.3.6.1-F.2.7.3</strain>
    </source>
</reference>
<dbReference type="KEGG" id="mrtj:KHC33_14080"/>
<dbReference type="Proteomes" id="UP000680656">
    <property type="component" value="Chromosome"/>
</dbReference>
<evidence type="ECO:0000313" key="2">
    <source>
        <dbReference type="Proteomes" id="UP000680656"/>
    </source>
</evidence>
<evidence type="ECO:0000313" key="1">
    <source>
        <dbReference type="EMBL" id="QVV88436.1"/>
    </source>
</evidence>
<gene>
    <name evidence="1" type="ORF">KHC33_14080</name>
</gene>
<proteinExistence type="predicted"/>
<dbReference type="AlphaFoldDB" id="A0A8E7AZP9"/>
<protein>
    <submittedName>
        <fullName evidence="1">Uncharacterized protein</fullName>
    </submittedName>
</protein>
<name>A0A8E7AZP9_9EURY</name>
<dbReference type="GeneID" id="65098334"/>